<dbReference type="AlphaFoldDB" id="A0AAN0NK60"/>
<evidence type="ECO:0000313" key="1">
    <source>
        <dbReference type="EMBL" id="WZU68881.1"/>
    </source>
</evidence>
<reference evidence="1 2" key="1">
    <citation type="submission" date="2024-04" db="EMBL/GenBank/DDBJ databases">
        <title>Phylogenomic analyses of a clade within the roseobacter group suggest taxonomic reassignments of species of the genera Aestuariivita, Citreicella, Loktanella, Nautella, Pelagibaca, Ruegeria, Thalassobius, Thiobacimonas and Tropicibacter, and the proposal o.</title>
        <authorList>
            <person name="Jeon C.O."/>
        </authorList>
    </citation>
    <scope>NUCLEOTIDE SEQUENCE [LARGE SCALE GENOMIC DNA]</scope>
    <source>
        <strain evidence="1 2">SS1-5</strain>
    </source>
</reference>
<dbReference type="EMBL" id="CP151767">
    <property type="protein sequence ID" value="WZU68881.1"/>
    <property type="molecule type" value="Genomic_DNA"/>
</dbReference>
<keyword evidence="2" id="KW-1185">Reference proteome</keyword>
<evidence type="ECO:0000313" key="2">
    <source>
        <dbReference type="Proteomes" id="UP001470809"/>
    </source>
</evidence>
<organism evidence="1 2">
    <name type="scientific">Yoonia rhodophyticola</name>
    <dbReference type="NCBI Taxonomy" id="3137370"/>
    <lineage>
        <taxon>Bacteria</taxon>
        <taxon>Pseudomonadati</taxon>
        <taxon>Pseudomonadota</taxon>
        <taxon>Alphaproteobacteria</taxon>
        <taxon>Rhodobacterales</taxon>
        <taxon>Paracoccaceae</taxon>
        <taxon>Yoonia</taxon>
    </lineage>
</organism>
<proteinExistence type="predicted"/>
<sequence length="59" mass="6056">MIPADRESLFEITPEIAVLMDGGTLAVSDEPEGGSPTGAPTGAILATDEFFDADLFQAG</sequence>
<gene>
    <name evidence="1" type="ORF">AABB31_08455</name>
</gene>
<accession>A0AAN0NK60</accession>
<reference evidence="2" key="2">
    <citation type="submission" date="2024-08" db="EMBL/GenBank/DDBJ databases">
        <title>Phylogenomic analyses of a clade within the roseobacter group suggest taxonomic reassignments of species of the genera Aestuariivita, Citreicella, Loktanella, Nautella, Pelagibaca, Ruegeria, Thalassobius, Thiobacimonas and Tropicibacter, and the proposal o.</title>
        <authorList>
            <person name="Jeon C.O."/>
        </authorList>
    </citation>
    <scope>NUCLEOTIDE SEQUENCE [LARGE SCALE GENOMIC DNA]</scope>
    <source>
        <strain evidence="2">SS1-5</strain>
    </source>
</reference>
<protein>
    <submittedName>
        <fullName evidence="1">Uncharacterized protein</fullName>
    </submittedName>
</protein>
<dbReference type="Proteomes" id="UP001470809">
    <property type="component" value="Chromosome"/>
</dbReference>
<name>A0AAN0NK60_9RHOB</name>